<dbReference type="InterPro" id="IPR052162">
    <property type="entry name" value="Sensor_kinase/Photoreceptor"/>
</dbReference>
<dbReference type="EC" id="2.7.13.3" evidence="2"/>
<dbReference type="Proteomes" id="UP000283433">
    <property type="component" value="Unassembled WGS sequence"/>
</dbReference>
<comment type="catalytic activity">
    <reaction evidence="1">
        <text>ATP + protein L-histidine = ADP + protein N-phospho-L-histidine.</text>
        <dbReference type="EC" id="2.7.13.3"/>
    </reaction>
</comment>
<dbReference type="CDD" id="cd00130">
    <property type="entry name" value="PAS"/>
    <property type="match status" value="1"/>
</dbReference>
<dbReference type="InterPro" id="IPR003594">
    <property type="entry name" value="HATPase_dom"/>
</dbReference>
<reference evidence="9 10" key="1">
    <citation type="submission" date="2016-07" db="EMBL/GenBank/DDBJ databases">
        <title>Genome of Pelobium manganitolerans.</title>
        <authorList>
            <person name="Wu S."/>
            <person name="Wang G."/>
        </authorList>
    </citation>
    <scope>NUCLEOTIDE SEQUENCE [LARGE SCALE GENOMIC DNA]</scope>
    <source>
        <strain evidence="9 10">YS-25</strain>
    </source>
</reference>
<dbReference type="AlphaFoldDB" id="A0A419S4F9"/>
<evidence type="ECO:0000259" key="6">
    <source>
        <dbReference type="PROSITE" id="PS50109"/>
    </source>
</evidence>
<dbReference type="InterPro" id="IPR005467">
    <property type="entry name" value="His_kinase_dom"/>
</dbReference>
<dbReference type="InterPro" id="IPR036097">
    <property type="entry name" value="HisK_dim/P_sf"/>
</dbReference>
<feature type="domain" description="PAS" evidence="7">
    <location>
        <begin position="1"/>
        <end position="55"/>
    </location>
</feature>
<dbReference type="Gene3D" id="1.10.287.130">
    <property type="match status" value="1"/>
</dbReference>
<evidence type="ECO:0000256" key="4">
    <source>
        <dbReference type="ARBA" id="ARBA00022679"/>
    </source>
</evidence>
<evidence type="ECO:0000256" key="1">
    <source>
        <dbReference type="ARBA" id="ARBA00000085"/>
    </source>
</evidence>
<dbReference type="SUPFAM" id="SSF55874">
    <property type="entry name" value="ATPase domain of HSP90 chaperone/DNA topoisomerase II/histidine kinase"/>
    <property type="match status" value="1"/>
</dbReference>
<evidence type="ECO:0000256" key="3">
    <source>
        <dbReference type="ARBA" id="ARBA00022553"/>
    </source>
</evidence>
<evidence type="ECO:0000259" key="8">
    <source>
        <dbReference type="PROSITE" id="PS50113"/>
    </source>
</evidence>
<protein>
    <recommendedName>
        <fullName evidence="2">histidine kinase</fullName>
        <ecNumber evidence="2">2.7.13.3</ecNumber>
    </recommendedName>
</protein>
<gene>
    <name evidence="9" type="ORF">BCY91_07755</name>
</gene>
<dbReference type="CDD" id="cd00082">
    <property type="entry name" value="HisKA"/>
    <property type="match status" value="1"/>
</dbReference>
<keyword evidence="5" id="KW-0418">Kinase</keyword>
<dbReference type="SUPFAM" id="SSF47384">
    <property type="entry name" value="Homodimeric domain of signal transducing histidine kinase"/>
    <property type="match status" value="1"/>
</dbReference>
<dbReference type="PROSITE" id="PS50109">
    <property type="entry name" value="HIS_KIN"/>
    <property type="match status" value="1"/>
</dbReference>
<dbReference type="Pfam" id="PF02518">
    <property type="entry name" value="HATPase_c"/>
    <property type="match status" value="1"/>
</dbReference>
<dbReference type="SMART" id="SM00086">
    <property type="entry name" value="PAC"/>
    <property type="match status" value="1"/>
</dbReference>
<dbReference type="InterPro" id="IPR003661">
    <property type="entry name" value="HisK_dim/P_dom"/>
</dbReference>
<dbReference type="InterPro" id="IPR000700">
    <property type="entry name" value="PAS-assoc_C"/>
</dbReference>
<name>A0A419S4F9_9SPHI</name>
<dbReference type="PANTHER" id="PTHR43304:SF1">
    <property type="entry name" value="PAC DOMAIN-CONTAINING PROTEIN"/>
    <property type="match status" value="1"/>
</dbReference>
<dbReference type="InterPro" id="IPR001610">
    <property type="entry name" value="PAC"/>
</dbReference>
<dbReference type="SMART" id="SM00091">
    <property type="entry name" value="PAS"/>
    <property type="match status" value="1"/>
</dbReference>
<evidence type="ECO:0000313" key="10">
    <source>
        <dbReference type="Proteomes" id="UP000283433"/>
    </source>
</evidence>
<keyword evidence="3" id="KW-0597">Phosphoprotein</keyword>
<dbReference type="PRINTS" id="PR00344">
    <property type="entry name" value="BCTRLSENSOR"/>
</dbReference>
<dbReference type="GO" id="GO:0000155">
    <property type="term" value="F:phosphorelay sensor kinase activity"/>
    <property type="evidence" value="ECO:0007669"/>
    <property type="project" value="InterPro"/>
</dbReference>
<feature type="domain" description="Histidine kinase" evidence="6">
    <location>
        <begin position="137"/>
        <end position="349"/>
    </location>
</feature>
<dbReference type="SMART" id="SM00387">
    <property type="entry name" value="HATPase_c"/>
    <property type="match status" value="1"/>
</dbReference>
<dbReference type="Gene3D" id="3.30.565.10">
    <property type="entry name" value="Histidine kinase-like ATPase, C-terminal domain"/>
    <property type="match status" value="1"/>
</dbReference>
<dbReference type="InterPro" id="IPR000014">
    <property type="entry name" value="PAS"/>
</dbReference>
<evidence type="ECO:0000256" key="2">
    <source>
        <dbReference type="ARBA" id="ARBA00012438"/>
    </source>
</evidence>
<evidence type="ECO:0000313" key="9">
    <source>
        <dbReference type="EMBL" id="RKD14540.1"/>
    </source>
</evidence>
<dbReference type="Gene3D" id="3.30.450.20">
    <property type="entry name" value="PAS domain"/>
    <property type="match status" value="1"/>
</dbReference>
<dbReference type="Pfam" id="PF13426">
    <property type="entry name" value="PAS_9"/>
    <property type="match status" value="1"/>
</dbReference>
<evidence type="ECO:0000259" key="7">
    <source>
        <dbReference type="PROSITE" id="PS50112"/>
    </source>
</evidence>
<dbReference type="EMBL" id="MBTA01000026">
    <property type="protein sequence ID" value="RKD14540.1"/>
    <property type="molecule type" value="Genomic_DNA"/>
</dbReference>
<dbReference type="InterPro" id="IPR035965">
    <property type="entry name" value="PAS-like_dom_sf"/>
</dbReference>
<keyword evidence="10" id="KW-1185">Reference proteome</keyword>
<keyword evidence="4" id="KW-0808">Transferase</keyword>
<dbReference type="PROSITE" id="PS50112">
    <property type="entry name" value="PAS"/>
    <property type="match status" value="1"/>
</dbReference>
<dbReference type="PROSITE" id="PS50113">
    <property type="entry name" value="PAC"/>
    <property type="match status" value="1"/>
</dbReference>
<feature type="domain" description="PAC" evidence="8">
    <location>
        <begin position="71"/>
        <end position="119"/>
    </location>
</feature>
<evidence type="ECO:0000256" key="5">
    <source>
        <dbReference type="ARBA" id="ARBA00022777"/>
    </source>
</evidence>
<accession>A0A419S4F9</accession>
<organism evidence="9 10">
    <name type="scientific">Pelobium manganitolerans</name>
    <dbReference type="NCBI Taxonomy" id="1842495"/>
    <lineage>
        <taxon>Bacteria</taxon>
        <taxon>Pseudomonadati</taxon>
        <taxon>Bacteroidota</taxon>
        <taxon>Sphingobacteriia</taxon>
        <taxon>Sphingobacteriales</taxon>
        <taxon>Sphingobacteriaceae</taxon>
        <taxon>Pelobium</taxon>
    </lineage>
</organism>
<dbReference type="SUPFAM" id="SSF55785">
    <property type="entry name" value="PYP-like sensor domain (PAS domain)"/>
    <property type="match status" value="1"/>
</dbReference>
<proteinExistence type="predicted"/>
<dbReference type="InterPro" id="IPR004358">
    <property type="entry name" value="Sig_transdc_His_kin-like_C"/>
</dbReference>
<sequence length="349" mass="39552">MLRQFFDFTPDLFCVASFEGKFLKVNPAVSNVLGYTEEELLQIRILDLIAEEDKEITSTSRDGIKEGKPLTNFENRYITKSGETVWLSWTSVPVHEHKYIFAIAKDVTERKKSEAEQQLLYQEIDRANKDLEHFARMASHNLRSPIANIMGLFDLIDYDKLADEDNANVVRLIKQSTEKVSDTLETYINSLIRKDGTSKLLLKELSLAECLNNVKQSLNSLIAQSEALIKTDFNAFNSVTFNQSYLESVLLNLLTNALKYRKPRQQAEVLFSTQINNGKKQLIVADKGLGFDMEKAKGRIFGLNQTFHTNHDAKGVGLFLVKKHITELGGDISVDSTKDVGTRFTITFP</sequence>
<dbReference type="InterPro" id="IPR036890">
    <property type="entry name" value="HATPase_C_sf"/>
</dbReference>
<dbReference type="PANTHER" id="PTHR43304">
    <property type="entry name" value="PHYTOCHROME-LIKE PROTEIN CPH1"/>
    <property type="match status" value="1"/>
</dbReference>
<dbReference type="NCBIfam" id="TIGR00229">
    <property type="entry name" value="sensory_box"/>
    <property type="match status" value="1"/>
</dbReference>
<comment type="caution">
    <text evidence="9">The sequence shown here is derived from an EMBL/GenBank/DDBJ whole genome shotgun (WGS) entry which is preliminary data.</text>
</comment>